<keyword evidence="2" id="KW-0812">Transmembrane</keyword>
<feature type="transmembrane region" description="Helical" evidence="2">
    <location>
        <begin position="64"/>
        <end position="88"/>
    </location>
</feature>
<proteinExistence type="predicted"/>
<protein>
    <recommendedName>
        <fullName evidence="3">VanZ-like domain-containing protein</fullName>
    </recommendedName>
</protein>
<feature type="transmembrane region" description="Helical" evidence="2">
    <location>
        <begin position="40"/>
        <end position="57"/>
    </location>
</feature>
<name>A0A6J3M9W9_9PEZI</name>
<evidence type="ECO:0000256" key="2">
    <source>
        <dbReference type="SAM" id="Phobius"/>
    </source>
</evidence>
<dbReference type="Proteomes" id="UP000504637">
    <property type="component" value="Unplaced"/>
</dbReference>
<accession>A0A6J3M9W9</accession>
<evidence type="ECO:0000256" key="1">
    <source>
        <dbReference type="SAM" id="MobiDB-lite"/>
    </source>
</evidence>
<reference evidence="5" key="2">
    <citation type="submission" date="2020-04" db="EMBL/GenBank/DDBJ databases">
        <authorList>
            <consortium name="NCBI Genome Project"/>
        </authorList>
    </citation>
    <scope>NUCLEOTIDE SEQUENCE</scope>
    <source>
        <strain evidence="5">CBS 342.82</strain>
    </source>
</reference>
<reference evidence="5" key="3">
    <citation type="submission" date="2025-08" db="UniProtKB">
        <authorList>
            <consortium name="RefSeq"/>
        </authorList>
    </citation>
    <scope>IDENTIFICATION</scope>
    <source>
        <strain evidence="5">CBS 342.82</strain>
    </source>
</reference>
<evidence type="ECO:0000313" key="5">
    <source>
        <dbReference type="RefSeq" id="XP_033461871.1"/>
    </source>
</evidence>
<dbReference type="OrthoDB" id="63581at2759"/>
<dbReference type="GeneID" id="54360255"/>
<feature type="region of interest" description="Disordered" evidence="1">
    <location>
        <begin position="149"/>
        <end position="201"/>
    </location>
</feature>
<dbReference type="PANTHER" id="PTHR28008:SF1">
    <property type="entry name" value="DOMAIN PROTEIN, PUTATIVE (AFU_ORTHOLOGUE AFUA_3G10980)-RELATED"/>
    <property type="match status" value="1"/>
</dbReference>
<gene>
    <name evidence="5" type="ORF">K489DRAFT_351790</name>
</gene>
<keyword evidence="2" id="KW-1133">Transmembrane helix</keyword>
<keyword evidence="4" id="KW-1185">Reference proteome</keyword>
<organism evidence="5">
    <name type="scientific">Dissoconium aciculare CBS 342.82</name>
    <dbReference type="NCBI Taxonomy" id="1314786"/>
    <lineage>
        <taxon>Eukaryota</taxon>
        <taxon>Fungi</taxon>
        <taxon>Dikarya</taxon>
        <taxon>Ascomycota</taxon>
        <taxon>Pezizomycotina</taxon>
        <taxon>Dothideomycetes</taxon>
        <taxon>Dothideomycetidae</taxon>
        <taxon>Mycosphaerellales</taxon>
        <taxon>Dissoconiaceae</taxon>
        <taxon>Dissoconium</taxon>
    </lineage>
</organism>
<dbReference type="InterPro" id="IPR006976">
    <property type="entry name" value="VanZ-like"/>
</dbReference>
<keyword evidence="2" id="KW-0472">Membrane</keyword>
<feature type="transmembrane region" description="Helical" evidence="2">
    <location>
        <begin position="100"/>
        <end position="118"/>
    </location>
</feature>
<dbReference type="Pfam" id="PF04892">
    <property type="entry name" value="VanZ"/>
    <property type="match status" value="1"/>
</dbReference>
<feature type="transmembrane region" description="Helical" evidence="2">
    <location>
        <begin position="9"/>
        <end position="28"/>
    </location>
</feature>
<dbReference type="RefSeq" id="XP_033461871.1">
    <property type="nucleotide sequence ID" value="XM_033602455.1"/>
</dbReference>
<dbReference type="PANTHER" id="PTHR28008">
    <property type="entry name" value="DOMAIN PROTEIN, PUTATIVE (AFU_ORTHOLOGUE AFUA_3G10980)-RELATED"/>
    <property type="match status" value="1"/>
</dbReference>
<feature type="domain" description="VanZ-like" evidence="3">
    <location>
        <begin position="37"/>
        <end position="115"/>
    </location>
</feature>
<feature type="compositionally biased region" description="Acidic residues" evidence="1">
    <location>
        <begin position="175"/>
        <end position="190"/>
    </location>
</feature>
<evidence type="ECO:0000259" key="3">
    <source>
        <dbReference type="Pfam" id="PF04892"/>
    </source>
</evidence>
<evidence type="ECO:0000313" key="4">
    <source>
        <dbReference type="Proteomes" id="UP000504637"/>
    </source>
</evidence>
<sequence>MSTIRIRKHVAAVFVGLNLLAAYLGLSTNKIPQYGHSDKGLHFITFFLLTATFYFTLDTPHRRLVLHLTLAFCTAGLSIGSEILQGALPNNNRSFDPYDILANVAGSGIAVLLCSRYHKRMLERMRRRRREGLSDGDEEGGLVYEHHSQETGIVPAAEAPPVTDVTDELDHWDENLEDDDDGEDEEEYEAVDGKKAINGKK</sequence>
<reference evidence="5" key="1">
    <citation type="submission" date="2020-01" db="EMBL/GenBank/DDBJ databases">
        <authorList>
            <consortium name="DOE Joint Genome Institute"/>
            <person name="Haridas S."/>
            <person name="Albert R."/>
            <person name="Binder M."/>
            <person name="Bloem J."/>
            <person name="Labutti K."/>
            <person name="Salamov A."/>
            <person name="Andreopoulos B."/>
            <person name="Baker S.E."/>
            <person name="Barry K."/>
            <person name="Bills G."/>
            <person name="Bluhm B.H."/>
            <person name="Cannon C."/>
            <person name="Castanera R."/>
            <person name="Culley D.E."/>
            <person name="Daum C."/>
            <person name="Ezra D."/>
            <person name="Gonzalez J.B."/>
            <person name="Henrissat B."/>
            <person name="Kuo A."/>
            <person name="Liang C."/>
            <person name="Lipzen A."/>
            <person name="Lutzoni F."/>
            <person name="Magnuson J."/>
            <person name="Mondo S."/>
            <person name="Nolan M."/>
            <person name="Ohm R."/>
            <person name="Pangilinan J."/>
            <person name="Park H.-J."/>
            <person name="Ramirez L."/>
            <person name="Alfaro M."/>
            <person name="Sun H."/>
            <person name="Tritt A."/>
            <person name="Yoshinaga Y."/>
            <person name="Zwiers L.-H."/>
            <person name="Turgeon B.G."/>
            <person name="Goodwin S.B."/>
            <person name="Spatafora J.W."/>
            <person name="Crous P.W."/>
            <person name="Grigoriev I.V."/>
        </authorList>
    </citation>
    <scope>NUCLEOTIDE SEQUENCE</scope>
    <source>
        <strain evidence="5">CBS 342.82</strain>
    </source>
</reference>
<dbReference type="AlphaFoldDB" id="A0A6J3M9W9"/>